<accession>A0AAV4S003</accession>
<dbReference type="AlphaFoldDB" id="A0AAV4S003"/>
<organism evidence="1 2">
    <name type="scientific">Caerostris darwini</name>
    <dbReference type="NCBI Taxonomy" id="1538125"/>
    <lineage>
        <taxon>Eukaryota</taxon>
        <taxon>Metazoa</taxon>
        <taxon>Ecdysozoa</taxon>
        <taxon>Arthropoda</taxon>
        <taxon>Chelicerata</taxon>
        <taxon>Arachnida</taxon>
        <taxon>Araneae</taxon>
        <taxon>Araneomorphae</taxon>
        <taxon>Entelegynae</taxon>
        <taxon>Araneoidea</taxon>
        <taxon>Araneidae</taxon>
        <taxon>Caerostris</taxon>
    </lineage>
</organism>
<reference evidence="1 2" key="1">
    <citation type="submission" date="2021-06" db="EMBL/GenBank/DDBJ databases">
        <title>Caerostris darwini draft genome.</title>
        <authorList>
            <person name="Kono N."/>
            <person name="Arakawa K."/>
        </authorList>
    </citation>
    <scope>NUCLEOTIDE SEQUENCE [LARGE SCALE GENOMIC DNA]</scope>
</reference>
<evidence type="ECO:0000313" key="1">
    <source>
        <dbReference type="EMBL" id="GIY26421.1"/>
    </source>
</evidence>
<evidence type="ECO:0000313" key="2">
    <source>
        <dbReference type="Proteomes" id="UP001054837"/>
    </source>
</evidence>
<gene>
    <name evidence="1" type="ORF">CDAR_570101</name>
</gene>
<name>A0AAV4S003_9ARAC</name>
<keyword evidence="2" id="KW-1185">Reference proteome</keyword>
<protein>
    <submittedName>
        <fullName evidence="1">Uncharacterized protein</fullName>
    </submittedName>
</protein>
<dbReference type="EMBL" id="BPLQ01006940">
    <property type="protein sequence ID" value="GIY26421.1"/>
    <property type="molecule type" value="Genomic_DNA"/>
</dbReference>
<sequence>MFISPLLFHGQSATVLQSDPTTARNQSKRPDLPLLPTPCILGAVFLPPTSAMRPCGQIPLKKQIKEKRRDKLAKLFPPTTVAAAILVFVGAQLLIQFNPDSQLLEIWENVIFPRSALHPGGPTFSPTSLIGRWERNGKNCGGQRVHFCRRFLRGCKKGENMNLLKKKESLARRLGGTFPSHYSGGGHFGVYGRAASNPVLIWIRSSWKSKKMSFAPDCPGGPTFSRSSLTGRWERNGKKWRDDKGCTSADDFYVTGKKART</sequence>
<dbReference type="Proteomes" id="UP001054837">
    <property type="component" value="Unassembled WGS sequence"/>
</dbReference>
<proteinExistence type="predicted"/>
<comment type="caution">
    <text evidence="1">The sequence shown here is derived from an EMBL/GenBank/DDBJ whole genome shotgun (WGS) entry which is preliminary data.</text>
</comment>